<sequence length="298" mass="34044">METKRCIFCDKIVPIKQKDETYTFLGCNCAPGESYKLRIDSYEPYASLPHQTKHQMFPIVSAYIRELVDCEEPVILSFEDLEAIRNSPRIPVTIEAKSEKLLLYFHRHVKGPNETVVIRQLGEHFNLTYSPNLQEFVHIIEKLRDERLLERTGTAFKLTENGWREADAKAGGKLLKPCAVIVSDLEEVRAEWSMTIFPKLQQCGYFPRMIEHSRFNKVGDSAFQTIAESKLLIADLSGDCADIYFAAGYALGLEVPVLCSVKRSDAERLVIQSNQMRPIVWEQAEELADKLQQRLAVS</sequence>
<evidence type="ECO:0008006" key="3">
    <source>
        <dbReference type="Google" id="ProtNLM"/>
    </source>
</evidence>
<protein>
    <recommendedName>
        <fullName evidence="3">Nucleoside 2-deoxyribosyltransferase</fullName>
    </recommendedName>
</protein>
<keyword evidence="2" id="KW-1185">Reference proteome</keyword>
<reference evidence="1 2" key="1">
    <citation type="submission" date="2024-09" db="EMBL/GenBank/DDBJ databases">
        <authorList>
            <person name="Sun Q."/>
            <person name="Mori K."/>
        </authorList>
    </citation>
    <scope>NUCLEOTIDE SEQUENCE [LARGE SCALE GENOMIC DNA]</scope>
    <source>
        <strain evidence="1 2">JCM 12520</strain>
    </source>
</reference>
<organism evidence="1 2">
    <name type="scientific">Paenibacillus hodogayensis</name>
    <dbReference type="NCBI Taxonomy" id="279208"/>
    <lineage>
        <taxon>Bacteria</taxon>
        <taxon>Bacillati</taxon>
        <taxon>Bacillota</taxon>
        <taxon>Bacilli</taxon>
        <taxon>Bacillales</taxon>
        <taxon>Paenibacillaceae</taxon>
        <taxon>Paenibacillus</taxon>
    </lineage>
</organism>
<evidence type="ECO:0000313" key="1">
    <source>
        <dbReference type="EMBL" id="MFB9751987.1"/>
    </source>
</evidence>
<accession>A0ABV5VUW6</accession>
<comment type="caution">
    <text evidence="1">The sequence shown here is derived from an EMBL/GenBank/DDBJ whole genome shotgun (WGS) entry which is preliminary data.</text>
</comment>
<proteinExistence type="predicted"/>
<dbReference type="EMBL" id="JBHMAG010000008">
    <property type="protein sequence ID" value="MFB9751987.1"/>
    <property type="molecule type" value="Genomic_DNA"/>
</dbReference>
<evidence type="ECO:0000313" key="2">
    <source>
        <dbReference type="Proteomes" id="UP001589619"/>
    </source>
</evidence>
<dbReference type="RefSeq" id="WP_344915780.1">
    <property type="nucleotide sequence ID" value="NZ_BAAAYO010000017.1"/>
</dbReference>
<name>A0ABV5VUW6_9BACL</name>
<dbReference type="Proteomes" id="UP001589619">
    <property type="component" value="Unassembled WGS sequence"/>
</dbReference>
<gene>
    <name evidence="1" type="ORF">ACFFNY_10510</name>
</gene>